<keyword evidence="2" id="KW-1185">Reference proteome</keyword>
<evidence type="ECO:0000313" key="2">
    <source>
        <dbReference type="Proteomes" id="UP000887229"/>
    </source>
</evidence>
<name>A0A9P7ZF05_9HYPO</name>
<proteinExistence type="predicted"/>
<dbReference type="RefSeq" id="XP_046114366.1">
    <property type="nucleotide sequence ID" value="XM_046264202.1"/>
</dbReference>
<organism evidence="1 2">
    <name type="scientific">Emericellopsis atlantica</name>
    <dbReference type="NCBI Taxonomy" id="2614577"/>
    <lineage>
        <taxon>Eukaryota</taxon>
        <taxon>Fungi</taxon>
        <taxon>Dikarya</taxon>
        <taxon>Ascomycota</taxon>
        <taxon>Pezizomycotina</taxon>
        <taxon>Sordariomycetes</taxon>
        <taxon>Hypocreomycetidae</taxon>
        <taxon>Hypocreales</taxon>
        <taxon>Bionectriaceae</taxon>
        <taxon>Emericellopsis</taxon>
    </lineage>
</organism>
<dbReference type="Proteomes" id="UP000887229">
    <property type="component" value="Unassembled WGS sequence"/>
</dbReference>
<reference evidence="1" key="1">
    <citation type="journal article" date="2021" name="IMA Fungus">
        <title>Genomic characterization of three marine fungi, including Emericellopsis atlantica sp. nov. with signatures of a generalist lifestyle and marine biomass degradation.</title>
        <authorList>
            <person name="Hagestad O.C."/>
            <person name="Hou L."/>
            <person name="Andersen J.H."/>
            <person name="Hansen E.H."/>
            <person name="Altermark B."/>
            <person name="Li C."/>
            <person name="Kuhnert E."/>
            <person name="Cox R.J."/>
            <person name="Crous P.W."/>
            <person name="Spatafora J.W."/>
            <person name="Lail K."/>
            <person name="Amirebrahimi M."/>
            <person name="Lipzen A."/>
            <person name="Pangilinan J."/>
            <person name="Andreopoulos W."/>
            <person name="Hayes R.D."/>
            <person name="Ng V."/>
            <person name="Grigoriev I.V."/>
            <person name="Jackson S.A."/>
            <person name="Sutton T.D.S."/>
            <person name="Dobson A.D.W."/>
            <person name="Rama T."/>
        </authorList>
    </citation>
    <scope>NUCLEOTIDE SEQUENCE</scope>
    <source>
        <strain evidence="1">TS7</strain>
    </source>
</reference>
<evidence type="ECO:0000313" key="1">
    <source>
        <dbReference type="EMBL" id="KAG9250442.1"/>
    </source>
</evidence>
<sequence length="152" mass="16923">MLAINTSILSCRVCTGVFAVEPWLFPWQVVLCRSRDVLTTYMYARIIAMRYAYQAWDLDKGQSQTPRRGQTHPSKTKDVTLFGRFRGARRGELSGVSLACKLISKPADQAAGTLADTGKQKEPAIAFGVKHCLGVINHCFGVKQARRLVHCH</sequence>
<dbReference type="GeneID" id="70295105"/>
<protein>
    <submittedName>
        <fullName evidence="1">Uncharacterized protein</fullName>
    </submittedName>
</protein>
<dbReference type="EMBL" id="MU251277">
    <property type="protein sequence ID" value="KAG9250442.1"/>
    <property type="molecule type" value="Genomic_DNA"/>
</dbReference>
<gene>
    <name evidence="1" type="ORF">F5Z01DRAFT_666014</name>
</gene>
<dbReference type="AlphaFoldDB" id="A0A9P7ZF05"/>
<accession>A0A9P7ZF05</accession>
<comment type="caution">
    <text evidence="1">The sequence shown here is derived from an EMBL/GenBank/DDBJ whole genome shotgun (WGS) entry which is preliminary data.</text>
</comment>